<reference evidence="7" key="1">
    <citation type="journal article" date="2023" name="Mol. Biol. Evol.">
        <title>Third-Generation Sequencing Reveals the Adaptive Role of the Epigenome in Three Deep-Sea Polychaetes.</title>
        <authorList>
            <person name="Perez M."/>
            <person name="Aroh O."/>
            <person name="Sun Y."/>
            <person name="Lan Y."/>
            <person name="Juniper S.K."/>
            <person name="Young C.R."/>
            <person name="Angers B."/>
            <person name="Qian P.Y."/>
        </authorList>
    </citation>
    <scope>NUCLEOTIDE SEQUENCE</scope>
    <source>
        <strain evidence="7">P08H-3</strain>
    </source>
</reference>
<comment type="similarity">
    <text evidence="2">Belongs to the tropomyosin family.</text>
</comment>
<dbReference type="InterPro" id="IPR000533">
    <property type="entry name" value="Tropomyosin"/>
</dbReference>
<accession>A0AAD9K0Z3</accession>
<dbReference type="PRINTS" id="PR00194">
    <property type="entry name" value="TROPOMYOSIN"/>
</dbReference>
<dbReference type="AlphaFoldDB" id="A0AAD9K0Z3"/>
<comment type="function">
    <text evidence="1">Tropomyosin, in association with the troponin complex, plays a central role in the calcium dependent regulation of muscle contraction.</text>
</comment>
<evidence type="ECO:0000313" key="7">
    <source>
        <dbReference type="EMBL" id="KAK2162088.1"/>
    </source>
</evidence>
<dbReference type="SUPFAM" id="SSF57997">
    <property type="entry name" value="Tropomyosin"/>
    <property type="match status" value="2"/>
</dbReference>
<protein>
    <submittedName>
        <fullName evidence="7">Uncharacterized protein</fullName>
    </submittedName>
</protein>
<dbReference type="EMBL" id="JAODUP010000104">
    <property type="protein sequence ID" value="KAK2162088.1"/>
    <property type="molecule type" value="Genomic_DNA"/>
</dbReference>
<keyword evidence="4 5" id="KW-0175">Coiled coil</keyword>
<evidence type="ECO:0000256" key="6">
    <source>
        <dbReference type="SAM" id="MobiDB-lite"/>
    </source>
</evidence>
<dbReference type="PANTHER" id="PTHR19269">
    <property type="entry name" value="TROPOMYOSIN"/>
    <property type="match status" value="1"/>
</dbReference>
<dbReference type="Gene3D" id="1.20.5.170">
    <property type="match status" value="2"/>
</dbReference>
<organism evidence="7 8">
    <name type="scientific">Paralvinella palmiformis</name>
    <dbReference type="NCBI Taxonomy" id="53620"/>
    <lineage>
        <taxon>Eukaryota</taxon>
        <taxon>Metazoa</taxon>
        <taxon>Spiralia</taxon>
        <taxon>Lophotrochozoa</taxon>
        <taxon>Annelida</taxon>
        <taxon>Polychaeta</taxon>
        <taxon>Sedentaria</taxon>
        <taxon>Canalipalpata</taxon>
        <taxon>Terebellida</taxon>
        <taxon>Terebelliformia</taxon>
        <taxon>Alvinellidae</taxon>
        <taxon>Paralvinella</taxon>
    </lineage>
</organism>
<evidence type="ECO:0000313" key="8">
    <source>
        <dbReference type="Proteomes" id="UP001208570"/>
    </source>
</evidence>
<feature type="compositionally biased region" description="Basic and acidic residues" evidence="6">
    <location>
        <begin position="83"/>
        <end position="95"/>
    </location>
</feature>
<dbReference type="Proteomes" id="UP001208570">
    <property type="component" value="Unassembled WGS sequence"/>
</dbReference>
<evidence type="ECO:0000256" key="2">
    <source>
        <dbReference type="ARBA" id="ARBA00009036"/>
    </source>
</evidence>
<dbReference type="Pfam" id="PF00261">
    <property type="entry name" value="Tropomyosin"/>
    <property type="match status" value="2"/>
</dbReference>
<gene>
    <name evidence="7" type="ORF">LSH36_104g03058</name>
</gene>
<feature type="compositionally biased region" description="Basic and acidic residues" evidence="6">
    <location>
        <begin position="44"/>
        <end position="56"/>
    </location>
</feature>
<sequence>MTNMAAGYVPPLESNRSKAFRGIRRDLKLVSLQSVLDKFPFLRGKVDEPSDPDRAELGGGGGVTLANQSGAAPISQDGVGQSERSESDAVGDRSTKSTSAKAGDSPSSTAKSRRKKKSRSRRVKCDTADDETPQSDDVDDASSVTSESSEHSVKMRKKTRRRRSHCPLHSKSKRNSRTLSADEDPTAPIICTFEGRGVTLAAPDGVRRAQHPETGETLPGVVADDKNGASKATETELVCTCKKARKLKSATRPEPEGGHPAINFGLISEYDKIIYSTDPLFSDLDNDPDIDEQIKQESERHHKRNNGTSIFSAAQMINTNTMMKFAIIQTELKNTNSALRRAEGEVAALTRRIRLLEEDFEQTESRLNEASAKLEEASKAADESERQRVVLEKRSYANDERITQLEDLIKQATYIQQETENKYEENFGHFRSRPQAPGLGQRKAIESLSLANEERVEYLEAQLKEAKFIAEDADVKYDEAARKLAITEVDLERAEARLESAEA</sequence>
<feature type="region of interest" description="Disordered" evidence="6">
    <location>
        <begin position="209"/>
        <end position="229"/>
    </location>
</feature>
<evidence type="ECO:0000256" key="4">
    <source>
        <dbReference type="ARBA" id="ARBA00023054"/>
    </source>
</evidence>
<keyword evidence="8" id="KW-1185">Reference proteome</keyword>
<keyword evidence="3" id="KW-0677">Repeat</keyword>
<proteinExistence type="inferred from homology"/>
<evidence type="ECO:0000256" key="5">
    <source>
        <dbReference type="SAM" id="Coils"/>
    </source>
</evidence>
<feature type="compositionally biased region" description="Basic residues" evidence="6">
    <location>
        <begin position="154"/>
        <end position="176"/>
    </location>
</feature>
<evidence type="ECO:0000256" key="3">
    <source>
        <dbReference type="ARBA" id="ARBA00022737"/>
    </source>
</evidence>
<evidence type="ECO:0000256" key="1">
    <source>
        <dbReference type="ARBA" id="ARBA00002987"/>
    </source>
</evidence>
<feature type="region of interest" description="Disordered" evidence="6">
    <location>
        <begin position="41"/>
        <end position="183"/>
    </location>
</feature>
<feature type="compositionally biased region" description="Acidic residues" evidence="6">
    <location>
        <begin position="128"/>
        <end position="140"/>
    </location>
</feature>
<feature type="coiled-coil region" evidence="5">
    <location>
        <begin position="332"/>
        <end position="394"/>
    </location>
</feature>
<name>A0AAD9K0Z3_9ANNE</name>
<feature type="compositionally biased region" description="Basic residues" evidence="6">
    <location>
        <begin position="111"/>
        <end position="122"/>
    </location>
</feature>
<comment type="caution">
    <text evidence="7">The sequence shown here is derived from an EMBL/GenBank/DDBJ whole genome shotgun (WGS) entry which is preliminary data.</text>
</comment>